<dbReference type="Gene3D" id="3.30.70.330">
    <property type="match status" value="1"/>
</dbReference>
<dbReference type="InterPro" id="IPR012677">
    <property type="entry name" value="Nucleotide-bd_a/b_plait_sf"/>
</dbReference>
<organism evidence="2 3">
    <name type="scientific">Riccia fluitans</name>
    <dbReference type="NCBI Taxonomy" id="41844"/>
    <lineage>
        <taxon>Eukaryota</taxon>
        <taxon>Viridiplantae</taxon>
        <taxon>Streptophyta</taxon>
        <taxon>Embryophyta</taxon>
        <taxon>Marchantiophyta</taxon>
        <taxon>Marchantiopsida</taxon>
        <taxon>Marchantiidae</taxon>
        <taxon>Marchantiales</taxon>
        <taxon>Ricciaceae</taxon>
        <taxon>Riccia</taxon>
    </lineage>
</organism>
<dbReference type="PANTHER" id="PTHR21678:SF0">
    <property type="entry name" value="C3H1-TYPE DOMAIN-CONTAINING PROTEIN"/>
    <property type="match status" value="1"/>
</dbReference>
<protein>
    <recommendedName>
        <fullName evidence="4">Coiled-coil domain-containing protein R3HCC1L</fullName>
    </recommendedName>
</protein>
<evidence type="ECO:0008006" key="4">
    <source>
        <dbReference type="Google" id="ProtNLM"/>
    </source>
</evidence>
<accession>A0ABD1Y727</accession>
<feature type="compositionally biased region" description="Basic and acidic residues" evidence="1">
    <location>
        <begin position="363"/>
        <end position="376"/>
    </location>
</feature>
<feature type="compositionally biased region" description="Basic and acidic residues" evidence="1">
    <location>
        <begin position="138"/>
        <end position="149"/>
    </location>
</feature>
<feature type="region of interest" description="Disordered" evidence="1">
    <location>
        <begin position="363"/>
        <end position="395"/>
    </location>
</feature>
<dbReference type="InterPro" id="IPR039884">
    <property type="entry name" value="R3HC1/R3HCL"/>
</dbReference>
<gene>
    <name evidence="2" type="ORF">R1flu_002590</name>
</gene>
<feature type="compositionally biased region" description="Low complexity" evidence="1">
    <location>
        <begin position="175"/>
        <end position="186"/>
    </location>
</feature>
<evidence type="ECO:0000256" key="1">
    <source>
        <dbReference type="SAM" id="MobiDB-lite"/>
    </source>
</evidence>
<proteinExistence type="predicted"/>
<reference evidence="2 3" key="1">
    <citation type="submission" date="2024-09" db="EMBL/GenBank/DDBJ databases">
        <title>Chromosome-scale assembly of Riccia fluitans.</title>
        <authorList>
            <person name="Paukszto L."/>
            <person name="Sawicki J."/>
            <person name="Karawczyk K."/>
            <person name="Piernik-Szablinska J."/>
            <person name="Szczecinska M."/>
            <person name="Mazdziarz M."/>
        </authorList>
    </citation>
    <scope>NUCLEOTIDE SEQUENCE [LARGE SCALE GENOMIC DNA]</scope>
    <source>
        <strain evidence="2">Rf_01</strain>
        <tissue evidence="2">Aerial parts of the thallus</tissue>
    </source>
</reference>
<dbReference type="PANTHER" id="PTHR21678">
    <property type="entry name" value="GROWTH INHIBITION AND DIFFERENTIATION RELATED PROTEIN 88"/>
    <property type="match status" value="1"/>
</dbReference>
<feature type="region of interest" description="Disordered" evidence="1">
    <location>
        <begin position="122"/>
        <end position="208"/>
    </location>
</feature>
<dbReference type="AlphaFoldDB" id="A0ABD1Y727"/>
<comment type="caution">
    <text evidence="2">The sequence shown here is derived from an EMBL/GenBank/DDBJ whole genome shotgun (WGS) entry which is preliminary data.</text>
</comment>
<keyword evidence="3" id="KW-1185">Reference proteome</keyword>
<name>A0ABD1Y727_9MARC</name>
<feature type="region of interest" description="Disordered" evidence="1">
    <location>
        <begin position="1"/>
        <end position="24"/>
    </location>
</feature>
<feature type="compositionally biased region" description="Basic and acidic residues" evidence="1">
    <location>
        <begin position="15"/>
        <end position="24"/>
    </location>
</feature>
<evidence type="ECO:0000313" key="3">
    <source>
        <dbReference type="Proteomes" id="UP001605036"/>
    </source>
</evidence>
<sequence length="395" mass="42890">MEDDGVSSAQGMDVENTKRASEELKGWSSRVEDLLDGGDVDGAVKLLKKVVESLQLSDDADTNLGLSAALNDLGEIYASQGLSLLSDECFTSSLLIKQRASRKTPEESPESWESIAELSLEATGSDKSKKGAGQSKSSIEDYYRRDAPRLGDNSESSTRGNREEEDWETAPIGLPTPKTPSTASTKQDPHTCESNLKQKQRGRGSFTYGGAGMYSDNLALAAGGEDDRRDGTLIDHSLDVGADHVLVISGFSPKLKTKDLEDLVKPFAKQGGCTLRWIDDTTTLAVFRTPSMAREALTGITDSRFKISVYNESSHAYGMASGKDLQPPKPRPASTARVAQRMIAGALGQQGVRQALIAKVKTNSEEVKKQEKERRARLQTRAQLRDEAWGSDDDK</sequence>
<dbReference type="Proteomes" id="UP001605036">
    <property type="component" value="Unassembled WGS sequence"/>
</dbReference>
<dbReference type="EMBL" id="JBHFFA010000006">
    <property type="protein sequence ID" value="KAL2622385.1"/>
    <property type="molecule type" value="Genomic_DNA"/>
</dbReference>
<evidence type="ECO:0000313" key="2">
    <source>
        <dbReference type="EMBL" id="KAL2622385.1"/>
    </source>
</evidence>